<dbReference type="InterPro" id="IPR043502">
    <property type="entry name" value="DNA/RNA_pol_sf"/>
</dbReference>
<proteinExistence type="inferred from homology"/>
<evidence type="ECO:0000256" key="6">
    <source>
        <dbReference type="ARBA" id="ARBA00022695"/>
    </source>
</evidence>
<feature type="domain" description="BRCT" evidence="15">
    <location>
        <begin position="56"/>
        <end position="143"/>
    </location>
</feature>
<name>A0A7J7KJ87_BUGNE</name>
<dbReference type="CDD" id="cd01701">
    <property type="entry name" value="PolY_Rev1"/>
    <property type="match status" value="1"/>
</dbReference>
<dbReference type="PROSITE" id="PS50172">
    <property type="entry name" value="BRCT"/>
    <property type="match status" value="1"/>
</dbReference>
<dbReference type="FunFam" id="3.40.50.10190:FF:000011">
    <property type="entry name" value="DNA repair protein REV1"/>
    <property type="match status" value="1"/>
</dbReference>
<dbReference type="InterPro" id="IPR012112">
    <property type="entry name" value="REV1"/>
</dbReference>
<feature type="binding site" evidence="13">
    <location>
        <position position="404"/>
    </location>
    <ligand>
        <name>Mg(2+)</name>
        <dbReference type="ChEBI" id="CHEBI:18420"/>
        <label>1</label>
    </ligand>
</feature>
<dbReference type="InterPro" id="IPR001126">
    <property type="entry name" value="UmuC"/>
</dbReference>
<dbReference type="GO" id="GO:0017125">
    <property type="term" value="F:deoxycytidyl transferase activity"/>
    <property type="evidence" value="ECO:0007669"/>
    <property type="project" value="TreeGrafter"/>
</dbReference>
<keyword evidence="11" id="KW-0234">DNA repair</keyword>
<dbReference type="EMBL" id="VXIV02000435">
    <property type="protein sequence ID" value="KAF6038287.1"/>
    <property type="molecule type" value="Genomic_DNA"/>
</dbReference>
<keyword evidence="5" id="KW-0808">Transferase</keyword>
<sequence length="784" mass="88153">MSGRDIERNYETEREVKTRRKREQEEWARHGGYMNAKIQKLINKYDSDKSRENHESQSKLFENVAIFVNGYTEPSFDVLRNYMIEGGGRFEHYYSATRVTHIVATSLALSKQKLFADKKVVLPSWITDSVKKNSLQPYEKYLLLKRNKITNFFTSRESAPWTGSDVIDPSEINDVADAPQSSTFKELYSSTTEDLPGTTIQEEQSKKGGKSTALNMLSADQPGFVAEFYGNSRLHHLSEWRTQLKDLVNEIRADPEHRLTGRDHLVHKYLDSSKPSSSSLTLELSSHNKSTSSVYMHIDMDCFFVSVVLRQHPELKDRPVVVAHSKGDVPGNQPYSSMSQIASCNYVARQAGVKNGMMMGKALSLCPDLQVLPYDFDGYSEVSRTLYRTVASYTTEIEAVSCDELYVDITSLLSIGTYDQLAQEMRQDIRSRTGCPCSAGMGGNLLLARLATRSAKPDGQYYVSPQDVLDFVSKHQVNDLPGVGRVTSRLLEKQKVETCAQLQAFSLAKLKDKFGAKTGESLYKLCRGQDDRQLRPDQPRQSVSCDVNYGIRLTDAHQVELLFENIAAEVSKKLRNARLLSKQVTLKLKVRSADAPTQSAKFMGHGICDNMSKSSSLKHPTDGAVLIKTVCLNIWRGWNILPSDLRGVGIQMTKLQQVQACTRRDKQTDLLNFVGKGKTNATDISPTKPVAIVISDDEDDGDKKQILDTNLPSVTPEVPALCGYSRLEDVSDVLNRWVVAERGRLAMFTLSTFLNSPVDLYQKEFNNLFYVEKKNYCISSDKLK</sequence>
<protein>
    <recommendedName>
        <fullName evidence="3">DNA repair protein REV1</fullName>
    </recommendedName>
</protein>
<dbReference type="PANTHER" id="PTHR45990">
    <property type="entry name" value="DNA REPAIR PROTEIN REV1"/>
    <property type="match status" value="1"/>
</dbReference>
<dbReference type="GO" id="GO:0070987">
    <property type="term" value="P:error-free translesion synthesis"/>
    <property type="evidence" value="ECO:0007669"/>
    <property type="project" value="TreeGrafter"/>
</dbReference>
<dbReference type="Pfam" id="PF11799">
    <property type="entry name" value="IMS_C"/>
    <property type="match status" value="1"/>
</dbReference>
<organism evidence="17 18">
    <name type="scientific">Bugula neritina</name>
    <name type="common">Brown bryozoan</name>
    <name type="synonym">Sertularia neritina</name>
    <dbReference type="NCBI Taxonomy" id="10212"/>
    <lineage>
        <taxon>Eukaryota</taxon>
        <taxon>Metazoa</taxon>
        <taxon>Spiralia</taxon>
        <taxon>Lophotrochozoa</taxon>
        <taxon>Bryozoa</taxon>
        <taxon>Gymnolaemata</taxon>
        <taxon>Cheilostomatida</taxon>
        <taxon>Flustrina</taxon>
        <taxon>Buguloidea</taxon>
        <taxon>Bugulidae</taxon>
        <taxon>Bugula</taxon>
    </lineage>
</organism>
<keyword evidence="4" id="KW-0237">DNA synthesis</keyword>
<evidence type="ECO:0000256" key="3">
    <source>
        <dbReference type="ARBA" id="ARBA00020399"/>
    </source>
</evidence>
<evidence type="ECO:0000256" key="13">
    <source>
        <dbReference type="PIRSR" id="PIRSR036573-2"/>
    </source>
</evidence>
<evidence type="ECO:0000313" key="18">
    <source>
        <dbReference type="Proteomes" id="UP000593567"/>
    </source>
</evidence>
<dbReference type="PROSITE" id="PS50173">
    <property type="entry name" value="UMUC"/>
    <property type="match status" value="1"/>
</dbReference>
<dbReference type="Gene3D" id="3.40.1170.60">
    <property type="match status" value="1"/>
</dbReference>
<dbReference type="PANTHER" id="PTHR45990:SF1">
    <property type="entry name" value="DNA REPAIR PROTEIN REV1"/>
    <property type="match status" value="1"/>
</dbReference>
<evidence type="ECO:0000256" key="9">
    <source>
        <dbReference type="ARBA" id="ARBA00022842"/>
    </source>
</evidence>
<evidence type="ECO:0000313" key="17">
    <source>
        <dbReference type="EMBL" id="KAF6038287.1"/>
    </source>
</evidence>
<dbReference type="PIRSF" id="PIRSF036573">
    <property type="entry name" value="REV1"/>
    <property type="match status" value="1"/>
</dbReference>
<dbReference type="FunFam" id="3.30.1490.100:FF:000001">
    <property type="entry name" value="DNA repair protein REV1"/>
    <property type="match status" value="1"/>
</dbReference>
<dbReference type="InterPro" id="IPR036420">
    <property type="entry name" value="BRCT_dom_sf"/>
</dbReference>
<dbReference type="Pfam" id="PF16589">
    <property type="entry name" value="BRCT_2"/>
    <property type="match status" value="1"/>
</dbReference>
<dbReference type="GO" id="GO:0005634">
    <property type="term" value="C:nucleus"/>
    <property type="evidence" value="ECO:0007669"/>
    <property type="project" value="UniProtKB-SubCell"/>
</dbReference>
<feature type="region of interest" description="Disordered" evidence="14">
    <location>
        <begin position="1"/>
        <end position="28"/>
    </location>
</feature>
<dbReference type="InterPro" id="IPR036775">
    <property type="entry name" value="DNA_pol_Y-fam_lit_finger_sf"/>
</dbReference>
<comment type="caution">
    <text evidence="17">The sequence shown here is derived from an EMBL/GenBank/DDBJ whole genome shotgun (WGS) entry which is preliminary data.</text>
</comment>
<evidence type="ECO:0000256" key="2">
    <source>
        <dbReference type="ARBA" id="ARBA00010945"/>
    </source>
</evidence>
<dbReference type="Pfam" id="PF00817">
    <property type="entry name" value="IMS"/>
    <property type="match status" value="1"/>
</dbReference>
<evidence type="ECO:0000259" key="16">
    <source>
        <dbReference type="PROSITE" id="PS50173"/>
    </source>
</evidence>
<keyword evidence="7 13" id="KW-0479">Metal-binding</keyword>
<dbReference type="Pfam" id="PF21999">
    <property type="entry name" value="IMS_HHH_1"/>
    <property type="match status" value="1"/>
</dbReference>
<evidence type="ECO:0000256" key="11">
    <source>
        <dbReference type="ARBA" id="ARBA00023204"/>
    </source>
</evidence>
<comment type="subcellular location">
    <subcellularLocation>
        <location evidence="1">Nucleus</location>
    </subcellularLocation>
</comment>
<keyword evidence="10" id="KW-0238">DNA-binding</keyword>
<evidence type="ECO:0000256" key="7">
    <source>
        <dbReference type="ARBA" id="ARBA00022723"/>
    </source>
</evidence>
<dbReference type="InterPro" id="IPR001357">
    <property type="entry name" value="BRCT_dom"/>
</dbReference>
<evidence type="ECO:0000256" key="4">
    <source>
        <dbReference type="ARBA" id="ARBA00022634"/>
    </source>
</evidence>
<evidence type="ECO:0000256" key="1">
    <source>
        <dbReference type="ARBA" id="ARBA00004123"/>
    </source>
</evidence>
<dbReference type="InterPro" id="IPR017961">
    <property type="entry name" value="DNA_pol_Y-fam_little_finger"/>
</dbReference>
<accession>A0A7J7KJ87</accession>
<dbReference type="SUPFAM" id="SSF52113">
    <property type="entry name" value="BRCT domain"/>
    <property type="match status" value="1"/>
</dbReference>
<evidence type="ECO:0000256" key="8">
    <source>
        <dbReference type="ARBA" id="ARBA00022763"/>
    </source>
</evidence>
<dbReference type="OrthoDB" id="427711at2759"/>
<dbReference type="Gene3D" id="3.30.70.270">
    <property type="match status" value="1"/>
</dbReference>
<feature type="domain" description="UmuC" evidence="16">
    <location>
        <begin position="295"/>
        <end position="484"/>
    </location>
</feature>
<dbReference type="InterPro" id="IPR043128">
    <property type="entry name" value="Rev_trsase/Diguanyl_cyclase"/>
</dbReference>
<dbReference type="GO" id="GO:0042276">
    <property type="term" value="P:error-prone translesion synthesis"/>
    <property type="evidence" value="ECO:0007669"/>
    <property type="project" value="InterPro"/>
</dbReference>
<feature type="binding site" evidence="13">
    <location>
        <position position="299"/>
    </location>
    <ligand>
        <name>Mg(2+)</name>
        <dbReference type="ChEBI" id="CHEBI:18420"/>
        <label>1</label>
    </ligand>
</feature>
<feature type="compositionally biased region" description="Polar residues" evidence="14">
    <location>
        <begin position="190"/>
        <end position="202"/>
    </location>
</feature>
<dbReference type="GO" id="GO:0046872">
    <property type="term" value="F:metal ion binding"/>
    <property type="evidence" value="ECO:0007669"/>
    <property type="project" value="UniProtKB-KW"/>
</dbReference>
<reference evidence="17" key="1">
    <citation type="submission" date="2020-06" db="EMBL/GenBank/DDBJ databases">
        <title>Draft genome of Bugula neritina, a colonial animal packing powerful symbionts and potential medicines.</title>
        <authorList>
            <person name="Rayko M."/>
        </authorList>
    </citation>
    <scope>NUCLEOTIDE SEQUENCE [LARGE SCALE GENOMIC DNA]</scope>
    <source>
        <strain evidence="17">Kwan_BN1</strain>
    </source>
</reference>
<keyword evidence="12" id="KW-0539">Nucleus</keyword>
<dbReference type="GO" id="GO:0003684">
    <property type="term" value="F:damaged DNA binding"/>
    <property type="evidence" value="ECO:0007669"/>
    <property type="project" value="InterPro"/>
</dbReference>
<dbReference type="Gene3D" id="3.30.1490.100">
    <property type="entry name" value="DNA polymerase, Y-family, little finger domain"/>
    <property type="match status" value="1"/>
</dbReference>
<dbReference type="GO" id="GO:0006281">
    <property type="term" value="P:DNA repair"/>
    <property type="evidence" value="ECO:0007669"/>
    <property type="project" value="UniProtKB-KW"/>
</dbReference>
<dbReference type="Gene3D" id="6.10.250.1490">
    <property type="match status" value="1"/>
</dbReference>
<evidence type="ECO:0000256" key="14">
    <source>
        <dbReference type="SAM" id="MobiDB-lite"/>
    </source>
</evidence>
<evidence type="ECO:0000256" key="5">
    <source>
        <dbReference type="ARBA" id="ARBA00022679"/>
    </source>
</evidence>
<dbReference type="AlphaFoldDB" id="A0A7J7KJ87"/>
<comment type="cofactor">
    <cofactor evidence="13">
        <name>Mg(2+)</name>
        <dbReference type="ChEBI" id="CHEBI:18420"/>
    </cofactor>
    <text evidence="13">Binds 2 magnesium ions.</text>
</comment>
<dbReference type="InterPro" id="IPR053848">
    <property type="entry name" value="IMS_HHH_1"/>
</dbReference>
<feature type="binding site" evidence="13">
    <location>
        <position position="403"/>
    </location>
    <ligand>
        <name>Mg(2+)</name>
        <dbReference type="ChEBI" id="CHEBI:18420"/>
        <label>1</label>
    </ligand>
</feature>
<keyword evidence="18" id="KW-1185">Reference proteome</keyword>
<comment type="similarity">
    <text evidence="2">Belongs to the DNA polymerase type-Y family.</text>
</comment>
<dbReference type="SUPFAM" id="SSF100879">
    <property type="entry name" value="Lesion bypass DNA polymerase (Y-family), little finger domain"/>
    <property type="match status" value="1"/>
</dbReference>
<dbReference type="GO" id="GO:0003887">
    <property type="term" value="F:DNA-directed DNA polymerase activity"/>
    <property type="evidence" value="ECO:0007669"/>
    <property type="project" value="InterPro"/>
</dbReference>
<dbReference type="SUPFAM" id="SSF56672">
    <property type="entry name" value="DNA/RNA polymerases"/>
    <property type="match status" value="1"/>
</dbReference>
<dbReference type="CDD" id="cd17719">
    <property type="entry name" value="BRCT_Rev1"/>
    <property type="match status" value="1"/>
</dbReference>
<evidence type="ECO:0000259" key="15">
    <source>
        <dbReference type="PROSITE" id="PS50172"/>
    </source>
</evidence>
<evidence type="ECO:0000256" key="12">
    <source>
        <dbReference type="ARBA" id="ARBA00023242"/>
    </source>
</evidence>
<keyword evidence="9 13" id="KW-0460">Magnesium</keyword>
<keyword evidence="8" id="KW-0227">DNA damage</keyword>
<evidence type="ECO:0000256" key="10">
    <source>
        <dbReference type="ARBA" id="ARBA00023125"/>
    </source>
</evidence>
<gene>
    <name evidence="17" type="ORF">EB796_003403</name>
</gene>
<dbReference type="SMART" id="SM00292">
    <property type="entry name" value="BRCT"/>
    <property type="match status" value="1"/>
</dbReference>
<dbReference type="Proteomes" id="UP000593567">
    <property type="component" value="Unassembled WGS sequence"/>
</dbReference>
<dbReference type="Gene3D" id="1.10.150.20">
    <property type="entry name" value="5' to 3' exonuclease, C-terminal subdomain"/>
    <property type="match status" value="1"/>
</dbReference>
<dbReference type="Gene3D" id="3.40.50.10190">
    <property type="entry name" value="BRCT domain"/>
    <property type="match status" value="1"/>
</dbReference>
<feature type="region of interest" description="Disordered" evidence="14">
    <location>
        <begin position="190"/>
        <end position="211"/>
    </location>
</feature>
<keyword evidence="6" id="KW-0548">Nucleotidyltransferase</keyword>